<dbReference type="PANTHER" id="PTHR14678">
    <property type="entry name" value="PROLINE-RICH PROTEIN 35-RELATED"/>
    <property type="match status" value="1"/>
</dbReference>
<organism evidence="3 4">
    <name type="scientific">Taeniopygia guttata</name>
    <name type="common">Zebra finch</name>
    <name type="synonym">Poephila guttata</name>
    <dbReference type="NCBI Taxonomy" id="59729"/>
    <lineage>
        <taxon>Eukaryota</taxon>
        <taxon>Metazoa</taxon>
        <taxon>Chordata</taxon>
        <taxon>Craniata</taxon>
        <taxon>Vertebrata</taxon>
        <taxon>Euteleostomi</taxon>
        <taxon>Archelosauria</taxon>
        <taxon>Archosauria</taxon>
        <taxon>Dinosauria</taxon>
        <taxon>Saurischia</taxon>
        <taxon>Theropoda</taxon>
        <taxon>Coelurosauria</taxon>
        <taxon>Aves</taxon>
        <taxon>Neognathae</taxon>
        <taxon>Neoaves</taxon>
        <taxon>Telluraves</taxon>
        <taxon>Australaves</taxon>
        <taxon>Passeriformes</taxon>
        <taxon>Passeroidea</taxon>
        <taxon>Estrildidae</taxon>
        <taxon>Estrildinae</taxon>
        <taxon>Taeniopygia</taxon>
    </lineage>
</organism>
<dbReference type="InParanoid" id="H0YZ03"/>
<reference evidence="3" key="3">
    <citation type="submission" date="2025-09" db="UniProtKB">
        <authorList>
            <consortium name="Ensembl"/>
        </authorList>
    </citation>
    <scope>IDENTIFICATION</scope>
</reference>
<evidence type="ECO:0000313" key="4">
    <source>
        <dbReference type="Proteomes" id="UP000007754"/>
    </source>
</evidence>
<dbReference type="HOGENOM" id="CLU_069743_0_0_1"/>
<dbReference type="InterPro" id="IPR039363">
    <property type="entry name" value="ZNF750"/>
</dbReference>
<feature type="compositionally biased region" description="Polar residues" evidence="1">
    <location>
        <begin position="288"/>
        <end position="298"/>
    </location>
</feature>
<feature type="domain" description="Zinc finger protein 750-like zinc finger" evidence="2">
    <location>
        <begin position="18"/>
        <end position="68"/>
    </location>
</feature>
<feature type="region of interest" description="Disordered" evidence="1">
    <location>
        <begin position="390"/>
        <end position="415"/>
    </location>
</feature>
<dbReference type="STRING" id="59729.ENSTGUP00000003535"/>
<evidence type="ECO:0000313" key="3">
    <source>
        <dbReference type="Ensembl" id="ENSTGUP00000003535.2"/>
    </source>
</evidence>
<reference evidence="3" key="2">
    <citation type="submission" date="2025-08" db="UniProtKB">
        <authorList>
            <consortium name="Ensembl"/>
        </authorList>
    </citation>
    <scope>IDENTIFICATION</scope>
</reference>
<dbReference type="Proteomes" id="UP000007754">
    <property type="component" value="Chromosome 14"/>
</dbReference>
<dbReference type="Ensembl" id="ENSTGUT00000003571.2">
    <property type="protein sequence ID" value="ENSTGUP00000003535.2"/>
    <property type="gene ID" value="ENSTGUG00000003436.2"/>
</dbReference>
<keyword evidence="4" id="KW-1185">Reference proteome</keyword>
<dbReference type="OMA" id="WKPGMGG"/>
<sequence length="601" mass="66952">MSKDDGGCKLTSVYKHKERKPKKPHYIPRPWGKPYNYKCFQCPFTCMEKSHLYNHMKYSLCKNSLSLLIESDWPYKKGNLLHPELRLLQADSSRLRGRRDPQDTCDPTATPGGSARPDFIITDVFSLKNHVMKSREMASPDLDAKPKHCKVPKKCLASGGILMEQWKLVANGQRRNTPEVSPPCTDSNIIPCYPPPAYSDYHEPQGLNLSLLGINYPLNPSLFSYLSPTMANSTTTHPHLAQLPFLASTAQLMHPHASHFQPLQSPERSAFLPRFYYPLLFEHTFGSTESKMSSSKPDPQQLVGSVMPTPPQNKPSSEPNKPGLLKVPVLKTGFPWSKGVREDPSWKGLTLAAASGGNLANLVMLALDISARIFLSFPLLIVSTSSLQWSKGQPWPHPQGPGPLQSRPQETSAVTGPEATTMLIGDLSKTLEEYQEVEKKLSDLAKEDNPGQKELRDQLVKIRRELYHIHQALEKAAKPHEGPLDLSVKRSSEGLEKQRHSGFVPQRLEDHSQEPDGQLAWPRGQEFSALWRQEHAASHSSKCNTGATLPAPHLAPELCSPGHSLLLGCGDLLLSTDHPVSWSSFCLHTERTFPPSLPMQM</sequence>
<name>H0YZ03_TAEGU</name>
<evidence type="ECO:0000256" key="1">
    <source>
        <dbReference type="SAM" id="MobiDB-lite"/>
    </source>
</evidence>
<protein>
    <submittedName>
        <fullName evidence="3">Proline rich 35</fullName>
    </submittedName>
</protein>
<feature type="region of interest" description="Disordered" evidence="1">
    <location>
        <begin position="93"/>
        <end position="116"/>
    </location>
</feature>
<dbReference type="AlphaFoldDB" id="H0YZ03"/>
<dbReference type="GeneTree" id="ENSGT00530000063870"/>
<feature type="region of interest" description="Disordered" evidence="1">
    <location>
        <begin position="288"/>
        <end position="324"/>
    </location>
</feature>
<evidence type="ECO:0000259" key="2">
    <source>
        <dbReference type="Pfam" id="PF15269"/>
    </source>
</evidence>
<reference evidence="3 4" key="1">
    <citation type="journal article" date="2010" name="Nature">
        <title>The genome of a songbird.</title>
        <authorList>
            <person name="Warren W.C."/>
            <person name="Clayton D.F."/>
            <person name="Ellegren H."/>
            <person name="Arnold A.P."/>
            <person name="Hillier L.W."/>
            <person name="Kunstner A."/>
            <person name="Searle S."/>
            <person name="White S."/>
            <person name="Vilella A.J."/>
            <person name="Fairley S."/>
            <person name="Heger A."/>
            <person name="Kong L."/>
            <person name="Ponting C.P."/>
            <person name="Jarvis E.D."/>
            <person name="Mello C.V."/>
            <person name="Minx P."/>
            <person name="Lovell P."/>
            <person name="Velho T.A."/>
            <person name="Ferris M."/>
            <person name="Balakrishnan C.N."/>
            <person name="Sinha S."/>
            <person name="Blatti C."/>
            <person name="London S.E."/>
            <person name="Li Y."/>
            <person name="Lin Y.C."/>
            <person name="George J."/>
            <person name="Sweedler J."/>
            <person name="Southey B."/>
            <person name="Gunaratne P."/>
            <person name="Watson M."/>
            <person name="Nam K."/>
            <person name="Backstrom N."/>
            <person name="Smeds L."/>
            <person name="Nabholz B."/>
            <person name="Itoh Y."/>
            <person name="Whitney O."/>
            <person name="Pfenning A.R."/>
            <person name="Howard J."/>
            <person name="Volker M."/>
            <person name="Skinner B.M."/>
            <person name="Griffin D.K."/>
            <person name="Ye L."/>
            <person name="McLaren W.M."/>
            <person name="Flicek P."/>
            <person name="Quesada V."/>
            <person name="Velasco G."/>
            <person name="Lopez-Otin C."/>
            <person name="Puente X.S."/>
            <person name="Olender T."/>
            <person name="Lancet D."/>
            <person name="Smit A.F."/>
            <person name="Hubley R."/>
            <person name="Konkel M.K."/>
            <person name="Walker J.A."/>
            <person name="Batzer M.A."/>
            <person name="Gu W."/>
            <person name="Pollock D.D."/>
            <person name="Chen L."/>
            <person name="Cheng Z."/>
            <person name="Eichler E.E."/>
            <person name="Stapley J."/>
            <person name="Slate J."/>
            <person name="Ekblom R."/>
            <person name="Birkhead T."/>
            <person name="Burke T."/>
            <person name="Burt D."/>
            <person name="Scharff C."/>
            <person name="Adam I."/>
            <person name="Richard H."/>
            <person name="Sultan M."/>
            <person name="Soldatov A."/>
            <person name="Lehrach H."/>
            <person name="Edwards S.V."/>
            <person name="Yang S.P."/>
            <person name="Li X."/>
            <person name="Graves T."/>
            <person name="Fulton L."/>
            <person name="Nelson J."/>
            <person name="Chinwalla A."/>
            <person name="Hou S."/>
            <person name="Mardis E.R."/>
            <person name="Wilson R.K."/>
        </authorList>
    </citation>
    <scope>NUCLEOTIDE SEQUENCE [LARGE SCALE GENOMIC DNA]</scope>
</reference>
<dbReference type="PANTHER" id="PTHR14678:SF2">
    <property type="entry name" value="PROLINE-RICH PROTEIN 35"/>
    <property type="match status" value="1"/>
</dbReference>
<proteinExistence type="predicted"/>
<accession>H0YZ03</accession>
<dbReference type="InterPro" id="IPR039064">
    <property type="entry name" value="ZNF750_Znf"/>
</dbReference>
<dbReference type="Pfam" id="PF15269">
    <property type="entry name" value="zf-C2H2_7"/>
    <property type="match status" value="1"/>
</dbReference>